<dbReference type="InterPro" id="IPR011009">
    <property type="entry name" value="Kinase-like_dom_sf"/>
</dbReference>
<dbReference type="AlphaFoldDB" id="A0A4Q5M434"/>
<accession>A0A4Q5M434</accession>
<sequence>MKEILEIFGISGKREKLPGGQGQSLRVGDFVIKPIEEKNKYSWIGEVFMSVSSQNLAIAKPIRSKNGNFVENGYGVTHYIEGDFFISRIAEKVKACIELNQLLQTVAQPADWKHWSSPWQLANRVAWEEADLPGNTDIQSREIIESIKANYKPVYLTRQLIHSDLAGNILFNGSTPVIIDFSPEFRPEAFAEILLITDSIAWHQEPINSLWTTKHVDSLVSQLALRAIVFRLSVMIFLKPKNHAFLLKEFKNFQPLLNVLK</sequence>
<proteinExistence type="predicted"/>
<organism evidence="1 2">
    <name type="scientific">Emticicia agri</name>
    <dbReference type="NCBI Taxonomy" id="2492393"/>
    <lineage>
        <taxon>Bacteria</taxon>
        <taxon>Pseudomonadati</taxon>
        <taxon>Bacteroidota</taxon>
        <taxon>Cytophagia</taxon>
        <taxon>Cytophagales</taxon>
        <taxon>Leadbetterellaceae</taxon>
        <taxon>Emticicia</taxon>
    </lineage>
</organism>
<evidence type="ECO:0000313" key="1">
    <source>
        <dbReference type="EMBL" id="RYU97196.1"/>
    </source>
</evidence>
<evidence type="ECO:0008006" key="3">
    <source>
        <dbReference type="Google" id="ProtNLM"/>
    </source>
</evidence>
<reference evidence="1 2" key="1">
    <citation type="submission" date="2019-02" db="EMBL/GenBank/DDBJ databases">
        <title>Bacterial novel species Emticicia sp. 17J42-9 isolated from soil.</title>
        <authorList>
            <person name="Jung H.-Y."/>
        </authorList>
    </citation>
    <scope>NUCLEOTIDE SEQUENCE [LARGE SCALE GENOMIC DNA]</scope>
    <source>
        <strain evidence="1 2">17J42-9</strain>
    </source>
</reference>
<dbReference type="EMBL" id="SEWF01000003">
    <property type="protein sequence ID" value="RYU97196.1"/>
    <property type="molecule type" value="Genomic_DNA"/>
</dbReference>
<dbReference type="RefSeq" id="WP_130019391.1">
    <property type="nucleotide sequence ID" value="NZ_SEWF01000003.1"/>
</dbReference>
<name>A0A4Q5M434_9BACT</name>
<gene>
    <name evidence="1" type="ORF">EWM59_02570</name>
</gene>
<comment type="caution">
    <text evidence="1">The sequence shown here is derived from an EMBL/GenBank/DDBJ whole genome shotgun (WGS) entry which is preliminary data.</text>
</comment>
<dbReference type="Proteomes" id="UP000293162">
    <property type="component" value="Unassembled WGS sequence"/>
</dbReference>
<evidence type="ECO:0000313" key="2">
    <source>
        <dbReference type="Proteomes" id="UP000293162"/>
    </source>
</evidence>
<keyword evidence="2" id="KW-1185">Reference proteome</keyword>
<dbReference type="SUPFAM" id="SSF56112">
    <property type="entry name" value="Protein kinase-like (PK-like)"/>
    <property type="match status" value="1"/>
</dbReference>
<protein>
    <recommendedName>
        <fullName evidence="3">Aminoglycoside phosphotransferase domain-containing protein</fullName>
    </recommendedName>
</protein>
<dbReference type="OrthoDB" id="4427130at2"/>